<dbReference type="InterPro" id="IPR000182">
    <property type="entry name" value="GNAT_dom"/>
</dbReference>
<dbReference type="Pfam" id="PF00583">
    <property type="entry name" value="Acetyltransf_1"/>
    <property type="match status" value="1"/>
</dbReference>
<proteinExistence type="predicted"/>
<dbReference type="InterPro" id="IPR016181">
    <property type="entry name" value="Acyl_CoA_acyltransferase"/>
</dbReference>
<dbReference type="RefSeq" id="WP_142642391.1">
    <property type="nucleotide sequence ID" value="NZ_VDGI01000009.1"/>
</dbReference>
<dbReference type="PROSITE" id="PS51186">
    <property type="entry name" value="GNAT"/>
    <property type="match status" value="1"/>
</dbReference>
<evidence type="ECO:0000313" key="2">
    <source>
        <dbReference type="EMBL" id="TQR19913.1"/>
    </source>
</evidence>
<dbReference type="AlphaFoldDB" id="A0A544TR61"/>
<dbReference type="SUPFAM" id="SSF55729">
    <property type="entry name" value="Acyl-CoA N-acyltransferases (Nat)"/>
    <property type="match status" value="1"/>
</dbReference>
<keyword evidence="2" id="KW-0808">Transferase</keyword>
<evidence type="ECO:0000259" key="1">
    <source>
        <dbReference type="PROSITE" id="PS51186"/>
    </source>
</evidence>
<dbReference type="GO" id="GO:0016747">
    <property type="term" value="F:acyltransferase activity, transferring groups other than amino-acyl groups"/>
    <property type="evidence" value="ECO:0007669"/>
    <property type="project" value="InterPro"/>
</dbReference>
<reference evidence="2 3" key="1">
    <citation type="submission" date="2019-06" db="EMBL/GenBank/DDBJ databases">
        <title>Psychrobacillus vulpis sp. nov., a new species isolated from feces of a red fox that inhabits in The Tablas de Daimiel Natural Park, Albacete, Spain.</title>
        <authorList>
            <person name="Rodriguez M."/>
            <person name="Reina J.C."/>
            <person name="Bejar V."/>
            <person name="Llamas I."/>
        </authorList>
    </citation>
    <scope>NUCLEOTIDE SEQUENCE [LARGE SCALE GENOMIC DNA]</scope>
    <source>
        <strain evidence="2 3">Z8</strain>
    </source>
</reference>
<dbReference type="CDD" id="cd04301">
    <property type="entry name" value="NAT_SF"/>
    <property type="match status" value="1"/>
</dbReference>
<dbReference type="OrthoDB" id="794462at2"/>
<dbReference type="Gene3D" id="3.40.630.30">
    <property type="match status" value="1"/>
</dbReference>
<organism evidence="2 3">
    <name type="scientific">Psychrobacillus vulpis</name>
    <dbReference type="NCBI Taxonomy" id="2325572"/>
    <lineage>
        <taxon>Bacteria</taxon>
        <taxon>Bacillati</taxon>
        <taxon>Bacillota</taxon>
        <taxon>Bacilli</taxon>
        <taxon>Bacillales</taxon>
        <taxon>Bacillaceae</taxon>
        <taxon>Psychrobacillus</taxon>
    </lineage>
</organism>
<name>A0A544TR61_9BACI</name>
<feature type="domain" description="N-acetyltransferase" evidence="1">
    <location>
        <begin position="1"/>
        <end position="52"/>
    </location>
</feature>
<protein>
    <submittedName>
        <fullName evidence="2">GNAT family N-acetyltransferase</fullName>
    </submittedName>
</protein>
<dbReference type="EMBL" id="VDGI01000009">
    <property type="protein sequence ID" value="TQR19913.1"/>
    <property type="molecule type" value="Genomic_DNA"/>
</dbReference>
<accession>A0A544TR61</accession>
<dbReference type="Proteomes" id="UP000316626">
    <property type="component" value="Unassembled WGS sequence"/>
</dbReference>
<evidence type="ECO:0000313" key="3">
    <source>
        <dbReference type="Proteomes" id="UP000316626"/>
    </source>
</evidence>
<sequence length="52" mass="5662">MVAENNKEIMGYAFFSGNLSDKEVFLGSLYVHPSHQGKGIGKHLLITGLAKL</sequence>
<gene>
    <name evidence="2" type="ORF">FG384_09625</name>
</gene>
<comment type="caution">
    <text evidence="2">The sequence shown here is derived from an EMBL/GenBank/DDBJ whole genome shotgun (WGS) entry which is preliminary data.</text>
</comment>
<keyword evidence="3" id="KW-1185">Reference proteome</keyword>